<feature type="non-terminal residue" evidence="1">
    <location>
        <position position="112"/>
    </location>
</feature>
<protein>
    <submittedName>
        <fullName evidence="1">Uncharacterized protein</fullName>
    </submittedName>
</protein>
<proteinExistence type="predicted"/>
<gene>
    <name evidence="1" type="primary">ABSGL_02333.1 scaffold 3360</name>
</gene>
<keyword evidence="2" id="KW-1185">Reference proteome</keyword>
<organism evidence="1">
    <name type="scientific">Absidia glauca</name>
    <name type="common">Pin mould</name>
    <dbReference type="NCBI Taxonomy" id="4829"/>
    <lineage>
        <taxon>Eukaryota</taxon>
        <taxon>Fungi</taxon>
        <taxon>Fungi incertae sedis</taxon>
        <taxon>Mucoromycota</taxon>
        <taxon>Mucoromycotina</taxon>
        <taxon>Mucoromycetes</taxon>
        <taxon>Mucorales</taxon>
        <taxon>Cunninghamellaceae</taxon>
        <taxon>Absidia</taxon>
    </lineage>
</organism>
<dbReference type="EMBL" id="LT551457">
    <property type="protein sequence ID" value="SAL96883.1"/>
    <property type="molecule type" value="Genomic_DNA"/>
</dbReference>
<dbReference type="AlphaFoldDB" id="A0A163J370"/>
<name>A0A163J370_ABSGL</name>
<sequence>MASQSSDVASASQSSDLIMASQSSMSSIGMSSLQVAGGSEFLSPGNHIDTSDLLVPKGYAKLVEPQITIMATNIQVMHDDNRVKFVLEKAISVLLNIYIAPKREDLRRKRMT</sequence>
<dbReference type="OrthoDB" id="2424936at2759"/>
<reference evidence="1" key="1">
    <citation type="submission" date="2016-04" db="EMBL/GenBank/DDBJ databases">
        <authorList>
            <person name="Evans L.H."/>
            <person name="Alamgir A."/>
            <person name="Owens N."/>
            <person name="Weber N.D."/>
            <person name="Virtaneva K."/>
            <person name="Barbian K."/>
            <person name="Babar A."/>
            <person name="Rosenke K."/>
        </authorList>
    </citation>
    <scope>NUCLEOTIDE SEQUENCE [LARGE SCALE GENOMIC DNA]</scope>
    <source>
        <strain evidence="1">CBS 101.48</strain>
    </source>
</reference>
<evidence type="ECO:0000313" key="2">
    <source>
        <dbReference type="Proteomes" id="UP000078561"/>
    </source>
</evidence>
<dbReference type="InParanoid" id="A0A163J370"/>
<dbReference type="Proteomes" id="UP000078561">
    <property type="component" value="Unassembled WGS sequence"/>
</dbReference>
<evidence type="ECO:0000313" key="1">
    <source>
        <dbReference type="EMBL" id="SAL96883.1"/>
    </source>
</evidence>
<accession>A0A163J370</accession>